<name>A0A7S3YYU3_9EUKA</name>
<evidence type="ECO:0000256" key="1">
    <source>
        <dbReference type="PROSITE-ProRule" id="PRU00023"/>
    </source>
</evidence>
<feature type="region of interest" description="Disordered" evidence="2">
    <location>
        <begin position="293"/>
        <end position="321"/>
    </location>
</feature>
<evidence type="ECO:0000313" key="3">
    <source>
        <dbReference type="EMBL" id="CAE0666026.1"/>
    </source>
</evidence>
<dbReference type="InterPro" id="IPR036770">
    <property type="entry name" value="Ankyrin_rpt-contain_sf"/>
</dbReference>
<dbReference type="EMBL" id="HBIV01024577">
    <property type="protein sequence ID" value="CAE0666026.1"/>
    <property type="molecule type" value="Transcribed_RNA"/>
</dbReference>
<organism evidence="3">
    <name type="scientific">Lotharella globosa</name>
    <dbReference type="NCBI Taxonomy" id="91324"/>
    <lineage>
        <taxon>Eukaryota</taxon>
        <taxon>Sar</taxon>
        <taxon>Rhizaria</taxon>
        <taxon>Cercozoa</taxon>
        <taxon>Chlorarachniophyceae</taxon>
        <taxon>Lotharella</taxon>
    </lineage>
</organism>
<feature type="compositionally biased region" description="Basic and acidic residues" evidence="2">
    <location>
        <begin position="293"/>
        <end position="306"/>
    </location>
</feature>
<sequence length="430" mass="47122">MSEPKNLVSGEHILAFARSGDAANLSKALASNPSVVDYKSSSNGCTALHYASVNGHVECVKALIKANASHLPNSSGNTPLQWATQGKQHKVVNLLLDKYEEIDVLSQNFFGKGALSEAFDAGDVDTLTALLTHHSASEEKLVNKEDAKKLNALTEMMHVFEFPKSKPNEVWVVKVQEKAILETQLRNILGGVENANKDKTGLSIWGASVVLARWLCDLRENLKGLTVLELGAGCGLSGLSLGVVGSPKTLTLTDASPDTVENLQHNIELNQGAFGETEVSCCSLQWGDVNKWQESRKDKQKEHQQQEDDDDDAGEQKANARSSSIDTVFDVVIGSDLVYDKEVVPLFVSALKCLLTPKGNFYYTTAVNRAGRAELANLLLKHGFEMVSVMKPPTSYRRNPLRGVSQGECDLILTDLKQTEYQLWHFRRKA</sequence>
<reference evidence="3" key="1">
    <citation type="submission" date="2021-01" db="EMBL/GenBank/DDBJ databases">
        <authorList>
            <person name="Corre E."/>
            <person name="Pelletier E."/>
            <person name="Niang G."/>
            <person name="Scheremetjew M."/>
            <person name="Finn R."/>
            <person name="Kale V."/>
            <person name="Holt S."/>
            <person name="Cochrane G."/>
            <person name="Meng A."/>
            <person name="Brown T."/>
            <person name="Cohen L."/>
        </authorList>
    </citation>
    <scope>NUCLEOTIDE SEQUENCE</scope>
    <source>
        <strain evidence="3">CCCM811</strain>
    </source>
</reference>
<dbReference type="PANTHER" id="PTHR14614">
    <property type="entry name" value="HEPATOCELLULAR CARCINOMA-ASSOCIATED ANTIGEN"/>
    <property type="match status" value="1"/>
</dbReference>
<dbReference type="Gene3D" id="3.40.50.150">
    <property type="entry name" value="Vaccinia Virus protein VP39"/>
    <property type="match status" value="1"/>
</dbReference>
<dbReference type="AlphaFoldDB" id="A0A7S3YYU3"/>
<dbReference type="SUPFAM" id="SSF48403">
    <property type="entry name" value="Ankyrin repeat"/>
    <property type="match status" value="1"/>
</dbReference>
<dbReference type="Gene3D" id="1.25.40.20">
    <property type="entry name" value="Ankyrin repeat-containing domain"/>
    <property type="match status" value="1"/>
</dbReference>
<evidence type="ECO:0008006" key="4">
    <source>
        <dbReference type="Google" id="ProtNLM"/>
    </source>
</evidence>
<dbReference type="InterPro" id="IPR029063">
    <property type="entry name" value="SAM-dependent_MTases_sf"/>
</dbReference>
<keyword evidence="1" id="KW-0040">ANK repeat</keyword>
<gene>
    <name evidence="3" type="ORF">LGLO00237_LOCUS17633</name>
</gene>
<dbReference type="PROSITE" id="PS50297">
    <property type="entry name" value="ANK_REP_REGION"/>
    <property type="match status" value="1"/>
</dbReference>
<accession>A0A7S3YYU3</accession>
<feature type="repeat" description="ANK" evidence="1">
    <location>
        <begin position="75"/>
        <end position="107"/>
    </location>
</feature>
<proteinExistence type="predicted"/>
<protein>
    <recommendedName>
        <fullName evidence="4">Calmodulin-lysine N-methyltransferase</fullName>
    </recommendedName>
</protein>
<dbReference type="Pfam" id="PF10294">
    <property type="entry name" value="Methyltransf_16"/>
    <property type="match status" value="1"/>
</dbReference>
<dbReference type="InterPro" id="IPR002110">
    <property type="entry name" value="Ankyrin_rpt"/>
</dbReference>
<dbReference type="InterPro" id="IPR019410">
    <property type="entry name" value="Methyltransf_16"/>
</dbReference>
<dbReference type="Pfam" id="PF12796">
    <property type="entry name" value="Ank_2"/>
    <property type="match status" value="1"/>
</dbReference>
<dbReference type="PROSITE" id="PS50088">
    <property type="entry name" value="ANK_REPEAT"/>
    <property type="match status" value="2"/>
</dbReference>
<evidence type="ECO:0000256" key="2">
    <source>
        <dbReference type="SAM" id="MobiDB-lite"/>
    </source>
</evidence>
<feature type="repeat" description="ANK" evidence="1">
    <location>
        <begin position="43"/>
        <end position="69"/>
    </location>
</feature>
<dbReference type="SMART" id="SM00248">
    <property type="entry name" value="ANK"/>
    <property type="match status" value="3"/>
</dbReference>
<dbReference type="SUPFAM" id="SSF53335">
    <property type="entry name" value="S-adenosyl-L-methionine-dependent methyltransferases"/>
    <property type="match status" value="1"/>
</dbReference>